<dbReference type="Gene3D" id="2.130.10.10">
    <property type="entry name" value="YVTN repeat-like/Quinoprotein amine dehydrogenase"/>
    <property type="match status" value="1"/>
</dbReference>
<feature type="compositionally biased region" description="Low complexity" evidence="4">
    <location>
        <begin position="342"/>
        <end position="357"/>
    </location>
</feature>
<feature type="region of interest" description="Disordered" evidence="4">
    <location>
        <begin position="340"/>
        <end position="373"/>
    </location>
</feature>
<evidence type="ECO:0000256" key="4">
    <source>
        <dbReference type="SAM" id="MobiDB-lite"/>
    </source>
</evidence>
<dbReference type="EMBL" id="JANBPU010000349">
    <property type="protein sequence ID" value="KAJ1912403.1"/>
    <property type="molecule type" value="Genomic_DNA"/>
</dbReference>
<name>A0A9W8DPR1_9FUNG</name>
<dbReference type="InterPro" id="IPR015943">
    <property type="entry name" value="WD40/YVTN_repeat-like_dom_sf"/>
</dbReference>
<organism evidence="5 6">
    <name type="scientific">Mycoemilia scoparia</name>
    <dbReference type="NCBI Taxonomy" id="417184"/>
    <lineage>
        <taxon>Eukaryota</taxon>
        <taxon>Fungi</taxon>
        <taxon>Fungi incertae sedis</taxon>
        <taxon>Zoopagomycota</taxon>
        <taxon>Kickxellomycotina</taxon>
        <taxon>Kickxellomycetes</taxon>
        <taxon>Kickxellales</taxon>
        <taxon>Kickxellaceae</taxon>
        <taxon>Mycoemilia</taxon>
    </lineage>
</organism>
<comment type="similarity">
    <text evidence="3">Belongs to the WD repeat PROPPIN family.</text>
</comment>
<evidence type="ECO:0000313" key="6">
    <source>
        <dbReference type="Proteomes" id="UP001150538"/>
    </source>
</evidence>
<accession>A0A9W8DPR1</accession>
<evidence type="ECO:0000256" key="2">
    <source>
        <dbReference type="ARBA" id="ARBA00022737"/>
    </source>
</evidence>
<dbReference type="SMART" id="SM00320">
    <property type="entry name" value="WD40"/>
    <property type="match status" value="2"/>
</dbReference>
<dbReference type="PANTHER" id="PTHR11227">
    <property type="entry name" value="WD-REPEAT PROTEIN INTERACTING WITH PHOSPHOINOSIDES WIPI -RELATED"/>
    <property type="match status" value="1"/>
</dbReference>
<dbReference type="AlphaFoldDB" id="A0A9W8DPR1"/>
<feature type="compositionally biased region" description="Low complexity" evidence="4">
    <location>
        <begin position="220"/>
        <end position="235"/>
    </location>
</feature>
<dbReference type="SUPFAM" id="SSF50978">
    <property type="entry name" value="WD40 repeat-like"/>
    <property type="match status" value="1"/>
</dbReference>
<feature type="region of interest" description="Disordered" evidence="4">
    <location>
        <begin position="195"/>
        <end position="246"/>
    </location>
</feature>
<dbReference type="OrthoDB" id="1667587at2759"/>
<dbReference type="InterPro" id="IPR048720">
    <property type="entry name" value="PROPPIN"/>
</dbReference>
<evidence type="ECO:0000256" key="1">
    <source>
        <dbReference type="ARBA" id="ARBA00022574"/>
    </source>
</evidence>
<protein>
    <submittedName>
        <fullName evidence="5">Phosphatidylinositol 3,5-bisphosphate-binding protein</fullName>
    </submittedName>
</protein>
<dbReference type="InterPro" id="IPR036322">
    <property type="entry name" value="WD40_repeat_dom_sf"/>
</dbReference>
<sequence>MTSAGRSGGEQPLSPTLSPAGNSMGGGLLFADFNQDYGCFAVGTENGFRIYNSDPFKEKKTREFEDGGGIGMVSMLYRTNYLALVGGGRNPQFPPNRVMLWDDAASKLMAELEFRSNVHRVLLKRHHIVVVLRNKCVICSLESRPKKLHAFDTFYNDKGVGAVSSDPDTNILVFPGRQRGHIQIVDLDSVVIMGPQSSSTSSSKAKHQQHQRDGGGSNGGSRNPSLSPSKSSSPHDGGKKHHHNYDKASSEEIVHLSNINIIPAHSTAISALAINSTGTRVASASEKGTLIRVFNTVNGTLLHEFRRGVDRADIYNIAFSPDSTRLCVASDKGTIHIFNLESSNSPRNSSSSNNGNGHYHHHPSGGSMVGDGNSGYSDIPSSASLSPHGNRKSSFAFMKDLLPKYFSSEWSFTHIRIPGEVRCICGFGQERNSIIVLCADGTCQKYMFDTYRGQAARQWQRRFI</sequence>
<evidence type="ECO:0000313" key="5">
    <source>
        <dbReference type="EMBL" id="KAJ1912403.1"/>
    </source>
</evidence>
<comment type="caution">
    <text evidence="5">The sequence shown here is derived from an EMBL/GenBank/DDBJ whole genome shotgun (WGS) entry which is preliminary data.</text>
</comment>
<gene>
    <name evidence="5" type="primary">HSV2</name>
    <name evidence="5" type="ORF">H4219_005624</name>
</gene>
<keyword evidence="2" id="KW-0677">Repeat</keyword>
<keyword evidence="1" id="KW-0853">WD repeat</keyword>
<reference evidence="5" key="1">
    <citation type="submission" date="2022-07" db="EMBL/GenBank/DDBJ databases">
        <title>Phylogenomic reconstructions and comparative analyses of Kickxellomycotina fungi.</title>
        <authorList>
            <person name="Reynolds N.K."/>
            <person name="Stajich J.E."/>
            <person name="Barry K."/>
            <person name="Grigoriev I.V."/>
            <person name="Crous P."/>
            <person name="Smith M.E."/>
        </authorList>
    </citation>
    <scope>NUCLEOTIDE SEQUENCE</scope>
    <source>
        <strain evidence="5">NBRC 100468</strain>
    </source>
</reference>
<dbReference type="Pfam" id="PF21032">
    <property type="entry name" value="PROPPIN"/>
    <property type="match status" value="1"/>
</dbReference>
<dbReference type="GO" id="GO:0005737">
    <property type="term" value="C:cytoplasm"/>
    <property type="evidence" value="ECO:0007669"/>
    <property type="project" value="UniProtKB-ARBA"/>
</dbReference>
<dbReference type="Proteomes" id="UP001150538">
    <property type="component" value="Unassembled WGS sequence"/>
</dbReference>
<keyword evidence="6" id="KW-1185">Reference proteome</keyword>
<proteinExistence type="inferred from homology"/>
<evidence type="ECO:0000256" key="3">
    <source>
        <dbReference type="ARBA" id="ARBA00025740"/>
    </source>
</evidence>
<dbReference type="InterPro" id="IPR001680">
    <property type="entry name" value="WD40_rpt"/>
</dbReference>